<evidence type="ECO:0000313" key="3">
    <source>
        <dbReference type="Proteomes" id="UP000262477"/>
    </source>
</evidence>
<comment type="caution">
    <text evidence="2">The sequence shown here is derived from an EMBL/GenBank/DDBJ whole genome shotgun (WGS) entry which is preliminary data.</text>
</comment>
<organism evidence="2 3">
    <name type="scientific">Streptomyces inhibens</name>
    <dbReference type="NCBI Taxonomy" id="2293571"/>
    <lineage>
        <taxon>Bacteria</taxon>
        <taxon>Bacillati</taxon>
        <taxon>Actinomycetota</taxon>
        <taxon>Actinomycetes</taxon>
        <taxon>Kitasatosporales</taxon>
        <taxon>Streptomycetaceae</taxon>
        <taxon>Streptomyces</taxon>
    </lineage>
</organism>
<keyword evidence="1" id="KW-0472">Membrane</keyword>
<keyword evidence="1" id="KW-1133">Transmembrane helix</keyword>
<proteinExistence type="predicted"/>
<evidence type="ECO:0000256" key="1">
    <source>
        <dbReference type="SAM" id="Phobius"/>
    </source>
</evidence>
<feature type="transmembrane region" description="Helical" evidence="1">
    <location>
        <begin position="7"/>
        <end position="30"/>
    </location>
</feature>
<gene>
    <name evidence="2" type="ORF">DY245_16110</name>
</gene>
<keyword evidence="1" id="KW-0812">Transmembrane</keyword>
<accession>A0A371Q3J4</accession>
<sequence>MVAHLAAIWCVGCVLTAVQFQAALIALFAGGEPATAAVLFMAVPLSVALFAGVGATARPVVPLTRRARGLWVWAAGVYALGTAGMLGAVLVLHQADGLKSSVLLYPSGGVCYAVAAAFFLPGARARLAALGAAAVFAAGAAYAAWDAAQPPTVDEWLTANGVDRALLRVGDPPSGYTLRALGASGDGFGADYERTGSATLHLDVARVGHDTRRADARGCPVPFGETIHCTDDGEGRQLVAYEGGYERQELRLRRNGLVHTVTMKGSRAELTAARHILSTLGPATDADLKGLLTAPMRR</sequence>
<feature type="transmembrane region" description="Helical" evidence="1">
    <location>
        <begin position="69"/>
        <end position="91"/>
    </location>
</feature>
<name>A0A371Q3J4_STRIH</name>
<feature type="transmembrane region" description="Helical" evidence="1">
    <location>
        <begin position="103"/>
        <end position="120"/>
    </location>
</feature>
<protein>
    <submittedName>
        <fullName evidence="2">Uncharacterized protein</fullName>
    </submittedName>
</protein>
<dbReference type="AlphaFoldDB" id="A0A371Q3J4"/>
<feature type="transmembrane region" description="Helical" evidence="1">
    <location>
        <begin position="36"/>
        <end position="57"/>
    </location>
</feature>
<dbReference type="EMBL" id="QUAC01000127">
    <property type="protein sequence ID" value="REK89296.1"/>
    <property type="molecule type" value="Genomic_DNA"/>
</dbReference>
<evidence type="ECO:0000313" key="2">
    <source>
        <dbReference type="EMBL" id="REK89296.1"/>
    </source>
</evidence>
<reference evidence="2 3" key="1">
    <citation type="submission" date="2018-08" db="EMBL/GenBank/DDBJ databases">
        <title>Streptomyces NEAU-D10 sp. nov., a novel Actinomycete isolated from soil.</title>
        <authorList>
            <person name="Jin L."/>
        </authorList>
    </citation>
    <scope>NUCLEOTIDE SEQUENCE [LARGE SCALE GENOMIC DNA]</scope>
    <source>
        <strain evidence="2 3">NEAU-D10</strain>
    </source>
</reference>
<dbReference type="Proteomes" id="UP000262477">
    <property type="component" value="Unassembled WGS sequence"/>
</dbReference>
<keyword evidence="3" id="KW-1185">Reference proteome</keyword>
<feature type="transmembrane region" description="Helical" evidence="1">
    <location>
        <begin position="127"/>
        <end position="145"/>
    </location>
</feature>